<dbReference type="AlphaFoldDB" id="A0A1M6T0U3"/>
<dbReference type="EMBL" id="FQZY01000054">
    <property type="protein sequence ID" value="SHK50565.1"/>
    <property type="molecule type" value="Genomic_DNA"/>
</dbReference>
<feature type="transmembrane region" description="Helical" evidence="1">
    <location>
        <begin position="115"/>
        <end position="139"/>
    </location>
</feature>
<proteinExistence type="predicted"/>
<accession>A0A1M6T0U3</accession>
<feature type="transmembrane region" description="Helical" evidence="1">
    <location>
        <begin position="83"/>
        <end position="103"/>
    </location>
</feature>
<keyword evidence="1" id="KW-0812">Transmembrane</keyword>
<dbReference type="InterPro" id="IPR046140">
    <property type="entry name" value="DUF6142"/>
</dbReference>
<sequence>MQEKVNEIKNKIRDYVNSEIANRKERKRLKEREKRRRGSRKFGQAKLKHSKMGITSCSYAGGTAGLLLFSILIAYFTDGRAPGIIGALGLVALVLAGFGLHAAIKGMREREKNYITCKIGIACNALLVLGLTAIFLGGLL</sequence>
<dbReference type="Pfam" id="PF19639">
    <property type="entry name" value="DUF6142"/>
    <property type="match status" value="1"/>
</dbReference>
<feature type="transmembrane region" description="Helical" evidence="1">
    <location>
        <begin position="56"/>
        <end position="77"/>
    </location>
</feature>
<dbReference type="RefSeq" id="WP_242945452.1">
    <property type="nucleotide sequence ID" value="NZ_FQZY01000054.1"/>
</dbReference>
<keyword evidence="3" id="KW-1185">Reference proteome</keyword>
<keyword evidence="1" id="KW-1133">Transmembrane helix</keyword>
<dbReference type="STRING" id="1121950.SAMN02745243_03094"/>
<keyword evidence="1" id="KW-0472">Membrane</keyword>
<reference evidence="2 3" key="1">
    <citation type="submission" date="2016-11" db="EMBL/GenBank/DDBJ databases">
        <authorList>
            <person name="Jaros S."/>
            <person name="Januszkiewicz K."/>
            <person name="Wedrychowicz H."/>
        </authorList>
    </citation>
    <scope>NUCLEOTIDE SEQUENCE [LARGE SCALE GENOMIC DNA]</scope>
    <source>
        <strain evidence="2 3">DSM 15480</strain>
    </source>
</reference>
<gene>
    <name evidence="2" type="ORF">SAMN02745243_03094</name>
</gene>
<protein>
    <submittedName>
        <fullName evidence="2">Uncharacterized protein</fullName>
    </submittedName>
</protein>
<name>A0A1M6T0U3_9FIRM</name>
<evidence type="ECO:0000313" key="2">
    <source>
        <dbReference type="EMBL" id="SHK50565.1"/>
    </source>
</evidence>
<dbReference type="Proteomes" id="UP000184301">
    <property type="component" value="Unassembled WGS sequence"/>
</dbReference>
<organism evidence="2 3">
    <name type="scientific">Hespellia stercorisuis DSM 15480</name>
    <dbReference type="NCBI Taxonomy" id="1121950"/>
    <lineage>
        <taxon>Bacteria</taxon>
        <taxon>Bacillati</taxon>
        <taxon>Bacillota</taxon>
        <taxon>Clostridia</taxon>
        <taxon>Lachnospirales</taxon>
        <taxon>Lachnospiraceae</taxon>
        <taxon>Hespellia</taxon>
    </lineage>
</organism>
<evidence type="ECO:0000313" key="3">
    <source>
        <dbReference type="Proteomes" id="UP000184301"/>
    </source>
</evidence>
<evidence type="ECO:0000256" key="1">
    <source>
        <dbReference type="SAM" id="Phobius"/>
    </source>
</evidence>